<reference evidence="6 7" key="1">
    <citation type="submission" date="2020-04" db="EMBL/GenBank/DDBJ databases">
        <title>Perkinsus chesapeaki whole genome sequence.</title>
        <authorList>
            <person name="Bogema D.R."/>
        </authorList>
    </citation>
    <scope>NUCLEOTIDE SEQUENCE [LARGE SCALE GENOMIC DNA]</scope>
    <source>
        <strain evidence="6">ATCC PRA-425</strain>
    </source>
</reference>
<evidence type="ECO:0000256" key="2">
    <source>
        <dbReference type="ARBA" id="ARBA00022670"/>
    </source>
</evidence>
<dbReference type="SUPFAM" id="SSF53474">
    <property type="entry name" value="alpha/beta-Hydrolases"/>
    <property type="match status" value="1"/>
</dbReference>
<sequence length="284" mass="31294">MPSFSVDDRAWVCLSLEAACAISDIHQGDPRNAYEVAGKEEGTFFLRTMRNDDFYNPEKPVLFLGVNSVSPLTRPPNYIVHAAKDLGASIAIVEQRYTGTSLPTKEFSVGTLKKFFTVPQSVQDVALVGQNIKSRLPGIRIILFGCSAGGVVAALVRKYYPLTFDGAILSSAPLKFQLEYREYTEVVEKDSSNRGLGGSTQCLSALKGAHSTIGEKLASPEGRRLLEKTFDIHEGDLETREVQTTLTFNGRLAHVVVQFNDPQCKGEYCNVEKVCKKLTEHGWP</sequence>
<dbReference type="GO" id="GO:0008239">
    <property type="term" value="F:dipeptidyl-peptidase activity"/>
    <property type="evidence" value="ECO:0007669"/>
    <property type="project" value="TreeGrafter"/>
</dbReference>
<dbReference type="OrthoDB" id="330834at2759"/>
<evidence type="ECO:0000256" key="1">
    <source>
        <dbReference type="ARBA" id="ARBA00011079"/>
    </source>
</evidence>
<gene>
    <name evidence="6" type="primary">PRSS16_36</name>
    <name evidence="6" type="ORF">FOL47_009334</name>
</gene>
<dbReference type="PANTHER" id="PTHR11010">
    <property type="entry name" value="PROTEASE S28 PRO-X CARBOXYPEPTIDASE-RELATED"/>
    <property type="match status" value="1"/>
</dbReference>
<dbReference type="Proteomes" id="UP000591131">
    <property type="component" value="Unassembled WGS sequence"/>
</dbReference>
<keyword evidence="2 6" id="KW-0645">Protease</keyword>
<dbReference type="InterPro" id="IPR008758">
    <property type="entry name" value="Peptidase_S28"/>
</dbReference>
<organism evidence="6 7">
    <name type="scientific">Perkinsus chesapeaki</name>
    <name type="common">Clam parasite</name>
    <name type="synonym">Perkinsus andrewsi</name>
    <dbReference type="NCBI Taxonomy" id="330153"/>
    <lineage>
        <taxon>Eukaryota</taxon>
        <taxon>Sar</taxon>
        <taxon>Alveolata</taxon>
        <taxon>Perkinsozoa</taxon>
        <taxon>Perkinsea</taxon>
        <taxon>Perkinsida</taxon>
        <taxon>Perkinsidae</taxon>
        <taxon>Perkinsus</taxon>
    </lineage>
</organism>
<name>A0A7J6L8Y2_PERCH</name>
<dbReference type="PANTHER" id="PTHR11010:SF38">
    <property type="entry name" value="LYSOSOMAL PRO-X CARBOXYPEPTIDASE"/>
    <property type="match status" value="1"/>
</dbReference>
<dbReference type="InterPro" id="IPR042269">
    <property type="entry name" value="Ser_carbopepase_S28_SKS"/>
</dbReference>
<keyword evidence="3" id="KW-0732">Signal</keyword>
<keyword evidence="4" id="KW-0378">Hydrolase</keyword>
<keyword evidence="7" id="KW-1185">Reference proteome</keyword>
<comment type="similarity">
    <text evidence="1">Belongs to the peptidase S28 family.</text>
</comment>
<accession>A0A7J6L8Y2</accession>
<dbReference type="Pfam" id="PF05577">
    <property type="entry name" value="Peptidase_S28"/>
    <property type="match status" value="1"/>
</dbReference>
<proteinExistence type="inferred from homology"/>
<dbReference type="Gene3D" id="3.40.50.1820">
    <property type="entry name" value="alpha/beta hydrolase"/>
    <property type="match status" value="1"/>
</dbReference>
<protein>
    <submittedName>
        <fullName evidence="6">Thymus-specific serine protease</fullName>
    </submittedName>
</protein>
<evidence type="ECO:0000313" key="7">
    <source>
        <dbReference type="Proteomes" id="UP000591131"/>
    </source>
</evidence>
<evidence type="ECO:0000256" key="3">
    <source>
        <dbReference type="ARBA" id="ARBA00022729"/>
    </source>
</evidence>
<dbReference type="GO" id="GO:0006508">
    <property type="term" value="P:proteolysis"/>
    <property type="evidence" value="ECO:0007669"/>
    <property type="project" value="UniProtKB-KW"/>
</dbReference>
<evidence type="ECO:0000256" key="4">
    <source>
        <dbReference type="ARBA" id="ARBA00022801"/>
    </source>
</evidence>
<keyword evidence="5" id="KW-0325">Glycoprotein</keyword>
<comment type="caution">
    <text evidence="6">The sequence shown here is derived from an EMBL/GenBank/DDBJ whole genome shotgun (WGS) entry which is preliminary data.</text>
</comment>
<dbReference type="Gene3D" id="1.20.120.980">
    <property type="entry name" value="Serine carboxypeptidase S28, SKS domain"/>
    <property type="match status" value="1"/>
</dbReference>
<dbReference type="AlphaFoldDB" id="A0A7J6L8Y2"/>
<dbReference type="InterPro" id="IPR029058">
    <property type="entry name" value="AB_hydrolase_fold"/>
</dbReference>
<feature type="non-terminal residue" evidence="6">
    <location>
        <position position="284"/>
    </location>
</feature>
<evidence type="ECO:0000313" key="6">
    <source>
        <dbReference type="EMBL" id="KAF4655688.1"/>
    </source>
</evidence>
<dbReference type="GO" id="GO:0070008">
    <property type="term" value="F:serine-type exopeptidase activity"/>
    <property type="evidence" value="ECO:0007669"/>
    <property type="project" value="InterPro"/>
</dbReference>
<evidence type="ECO:0000256" key="5">
    <source>
        <dbReference type="ARBA" id="ARBA00023180"/>
    </source>
</evidence>
<dbReference type="EMBL" id="JAAPAO010000643">
    <property type="protein sequence ID" value="KAF4655688.1"/>
    <property type="molecule type" value="Genomic_DNA"/>
</dbReference>